<dbReference type="EMBL" id="FUIG01000041">
    <property type="protein sequence ID" value="SJM32916.1"/>
    <property type="molecule type" value="Genomic_DNA"/>
</dbReference>
<evidence type="ECO:0000313" key="2">
    <source>
        <dbReference type="Proteomes" id="UP000245698"/>
    </source>
</evidence>
<organism evidence="1 2">
    <name type="scientific">Mesorhizobium delmotii</name>
    <dbReference type="NCBI Taxonomy" id="1631247"/>
    <lineage>
        <taxon>Bacteria</taxon>
        <taxon>Pseudomonadati</taxon>
        <taxon>Pseudomonadota</taxon>
        <taxon>Alphaproteobacteria</taxon>
        <taxon>Hyphomicrobiales</taxon>
        <taxon>Phyllobacteriaceae</taxon>
        <taxon>Mesorhizobium</taxon>
    </lineage>
</organism>
<proteinExistence type="predicted"/>
<keyword evidence="2" id="KW-1185">Reference proteome</keyword>
<reference evidence="2" key="1">
    <citation type="submission" date="2016-12" db="EMBL/GenBank/DDBJ databases">
        <authorList>
            <person name="Brunel B."/>
        </authorList>
    </citation>
    <scope>NUCLEOTIDE SEQUENCE [LARGE SCALE GENOMIC DNA]</scope>
</reference>
<evidence type="ECO:0000313" key="1">
    <source>
        <dbReference type="EMBL" id="SJM32916.1"/>
    </source>
</evidence>
<protein>
    <submittedName>
        <fullName evidence="1">Uncharacterized protein</fullName>
    </submittedName>
</protein>
<name>A0A2P9AP59_9HYPH</name>
<dbReference type="AlphaFoldDB" id="A0A2P9AP59"/>
<accession>A0A2P9AP59</accession>
<gene>
    <name evidence="1" type="ORF">BQ8482_330051</name>
</gene>
<sequence length="212" mass="22776">MRCSACSTVSPSGTVSEYITDLPLFSNSMMSRMEACGLISYSPAFSSESLPKARTPRRKMRASLISPRRSSCSAISWTPVFGLTRKVSALADGPGSLNSCLPKYNAKPAVRTNSITKEMTKFINTTNWLREARERLGGGVPASGRNASLAVFGMIGPDGADRCPNSPLSAEFVLMAPYRLIVQRIPLGTVGANMAKLTARIDRAGRRTGQPL</sequence>
<dbReference type="Proteomes" id="UP000245698">
    <property type="component" value="Unassembled WGS sequence"/>
</dbReference>